<dbReference type="Proteomes" id="UP000199343">
    <property type="component" value="Unassembled WGS sequence"/>
</dbReference>
<dbReference type="EMBL" id="CP109071">
    <property type="protein sequence ID" value="WSA33979.1"/>
    <property type="molecule type" value="Genomic_DNA"/>
</dbReference>
<protein>
    <submittedName>
        <fullName evidence="1">Uncharacterized protein</fullName>
    </submittedName>
</protein>
<evidence type="ECO:0000313" key="1">
    <source>
        <dbReference type="EMBL" id="SCL52757.1"/>
    </source>
</evidence>
<accession>A0A1C6UFD5</accession>
<evidence type="ECO:0000313" key="2">
    <source>
        <dbReference type="EMBL" id="WSA33979.1"/>
    </source>
</evidence>
<dbReference type="Proteomes" id="UP001334804">
    <property type="component" value="Chromosome"/>
</dbReference>
<evidence type="ECO:0000313" key="4">
    <source>
        <dbReference type="Proteomes" id="UP001334804"/>
    </source>
</evidence>
<dbReference type="EMBL" id="FMIC01000002">
    <property type="protein sequence ID" value="SCL52757.1"/>
    <property type="molecule type" value="Genomic_DNA"/>
</dbReference>
<dbReference type="STRING" id="47871.GA0070608_1066"/>
<dbReference type="RefSeq" id="WP_091622620.1">
    <property type="nucleotide sequence ID" value="NZ_CP109071.1"/>
</dbReference>
<organism evidence="1 3">
    <name type="scientific">Micromonospora peucetia</name>
    <dbReference type="NCBI Taxonomy" id="47871"/>
    <lineage>
        <taxon>Bacteria</taxon>
        <taxon>Bacillati</taxon>
        <taxon>Actinomycetota</taxon>
        <taxon>Actinomycetes</taxon>
        <taxon>Micromonosporales</taxon>
        <taxon>Micromonosporaceae</taxon>
        <taxon>Micromonospora</taxon>
    </lineage>
</organism>
<dbReference type="OrthoDB" id="3393943at2"/>
<gene>
    <name evidence="1" type="ORF">GA0070608_1066</name>
    <name evidence="2" type="ORF">OIE14_08025</name>
</gene>
<dbReference type="AlphaFoldDB" id="A0A1C6UFD5"/>
<evidence type="ECO:0000313" key="3">
    <source>
        <dbReference type="Proteomes" id="UP000199343"/>
    </source>
</evidence>
<name>A0A1C6UFD5_9ACTN</name>
<keyword evidence="4" id="KW-1185">Reference proteome</keyword>
<sequence>MAIRRVHPGWCAPESGCAASALHLSRLRPAAPRGDEVIQVRAGLWQMDVGRLSPSGVLLELSAGDDPERWPIDLVQARVLVHVLRDLLRVADDAARRAA</sequence>
<reference evidence="1 3" key="1">
    <citation type="submission" date="2016-06" db="EMBL/GenBank/DDBJ databases">
        <authorList>
            <person name="Kjaerup R.B."/>
            <person name="Dalgaard T.S."/>
            <person name="Juul-Madsen H.R."/>
        </authorList>
    </citation>
    <scope>NUCLEOTIDE SEQUENCE [LARGE SCALE GENOMIC DNA]</scope>
    <source>
        <strain evidence="1 3">DSM 43363</strain>
    </source>
</reference>
<reference evidence="2 4" key="2">
    <citation type="submission" date="2022-10" db="EMBL/GenBank/DDBJ databases">
        <title>The complete genomes of actinobacterial strains from the NBC collection.</title>
        <authorList>
            <person name="Joergensen T.S."/>
            <person name="Alvarez Arevalo M."/>
            <person name="Sterndorff E.B."/>
            <person name="Faurdal D."/>
            <person name="Vuksanovic O."/>
            <person name="Mourched A.-S."/>
            <person name="Charusanti P."/>
            <person name="Shaw S."/>
            <person name="Blin K."/>
            <person name="Weber T."/>
        </authorList>
    </citation>
    <scope>NUCLEOTIDE SEQUENCE [LARGE SCALE GENOMIC DNA]</scope>
    <source>
        <strain evidence="2 4">NBC 01809</strain>
    </source>
</reference>
<proteinExistence type="predicted"/>